<accession>A0ABS6SEZ8</accession>
<proteinExistence type="predicted"/>
<evidence type="ECO:0000313" key="1">
    <source>
        <dbReference type="EMBL" id="MBV7256969.1"/>
    </source>
</evidence>
<comment type="caution">
    <text evidence="1">The sequence shown here is derived from an EMBL/GenBank/DDBJ whole genome shotgun (WGS) entry which is preliminary data.</text>
</comment>
<dbReference type="RefSeq" id="WP_218445812.1">
    <property type="nucleotide sequence ID" value="NZ_JAGSPA010000003.1"/>
</dbReference>
<organism evidence="1 2">
    <name type="scientific">Pacificimonas pallii</name>
    <dbReference type="NCBI Taxonomy" id="2827236"/>
    <lineage>
        <taxon>Bacteria</taxon>
        <taxon>Pseudomonadati</taxon>
        <taxon>Pseudomonadota</taxon>
        <taxon>Alphaproteobacteria</taxon>
        <taxon>Sphingomonadales</taxon>
        <taxon>Sphingosinicellaceae</taxon>
        <taxon>Pacificimonas</taxon>
    </lineage>
</organism>
<protein>
    <submittedName>
        <fullName evidence="1">Uncharacterized protein</fullName>
    </submittedName>
</protein>
<dbReference type="EMBL" id="JAGSPA010000003">
    <property type="protein sequence ID" value="MBV7256969.1"/>
    <property type="molecule type" value="Genomic_DNA"/>
</dbReference>
<reference evidence="1 2" key="1">
    <citation type="submission" date="2021-04" db="EMBL/GenBank/DDBJ databases">
        <authorList>
            <person name="Pira H."/>
            <person name="Risdian C."/>
            <person name="Wink J."/>
        </authorList>
    </citation>
    <scope>NUCLEOTIDE SEQUENCE [LARGE SCALE GENOMIC DNA]</scope>
    <source>
        <strain evidence="1 2">WHA3</strain>
    </source>
</reference>
<dbReference type="Proteomes" id="UP000722336">
    <property type="component" value="Unassembled WGS sequence"/>
</dbReference>
<name>A0ABS6SEZ8_9SPHN</name>
<sequence>MACSDAPISVPAPAVALDLEKHVTANLGSSWTLVWSKEWRRRQNWTGVWENGDHKVGALFVDGTDEEFNRRGRRGFPEEKYALIYVPR</sequence>
<keyword evidence="2" id="KW-1185">Reference proteome</keyword>
<gene>
    <name evidence="1" type="ORF">KCG44_09260</name>
</gene>
<evidence type="ECO:0000313" key="2">
    <source>
        <dbReference type="Proteomes" id="UP000722336"/>
    </source>
</evidence>